<name>A0A3D8RKY7_9EURO</name>
<comment type="caution">
    <text evidence="3">The sequence shown here is derived from an EMBL/GenBank/DDBJ whole genome shotgun (WGS) entry which is preliminary data.</text>
</comment>
<dbReference type="OrthoDB" id="4312109at2759"/>
<gene>
    <name evidence="3" type="ORF">DSM5745_07143</name>
</gene>
<evidence type="ECO:0000256" key="1">
    <source>
        <dbReference type="SAM" id="MobiDB-lite"/>
    </source>
</evidence>
<keyword evidence="4" id="KW-1185">Reference proteome</keyword>
<dbReference type="AlphaFoldDB" id="A0A3D8RKY7"/>
<dbReference type="Proteomes" id="UP000256690">
    <property type="component" value="Unassembled WGS sequence"/>
</dbReference>
<dbReference type="EMBL" id="PVWQ01000008">
    <property type="protein sequence ID" value="RDW74481.1"/>
    <property type="molecule type" value="Genomic_DNA"/>
</dbReference>
<feature type="region of interest" description="Disordered" evidence="1">
    <location>
        <begin position="238"/>
        <end position="317"/>
    </location>
</feature>
<keyword evidence="2" id="KW-1133">Transmembrane helix</keyword>
<feature type="transmembrane region" description="Helical" evidence="2">
    <location>
        <begin position="659"/>
        <end position="684"/>
    </location>
</feature>
<evidence type="ECO:0000313" key="3">
    <source>
        <dbReference type="EMBL" id="RDW74481.1"/>
    </source>
</evidence>
<proteinExistence type="predicted"/>
<feature type="region of interest" description="Disordered" evidence="1">
    <location>
        <begin position="1"/>
        <end position="37"/>
    </location>
</feature>
<feature type="compositionally biased region" description="Polar residues" evidence="1">
    <location>
        <begin position="277"/>
        <end position="286"/>
    </location>
</feature>
<reference evidence="3 4" key="1">
    <citation type="journal article" date="2018" name="IMA Fungus">
        <title>IMA Genome-F 9: Draft genome sequence of Annulohypoxylon stygium, Aspergillus mulundensis, Berkeleyomyces basicola (syn. Thielaviopsis basicola), Ceratocystis smalleyi, two Cercospora beticola strains, Coleophoma cylindrospora, Fusarium fracticaudum, Phialophora cf. hyalina, and Morchella septimelata.</title>
        <authorList>
            <person name="Wingfield B.D."/>
            <person name="Bills G.F."/>
            <person name="Dong Y."/>
            <person name="Huang W."/>
            <person name="Nel W.J."/>
            <person name="Swalarsk-Parry B.S."/>
            <person name="Vaghefi N."/>
            <person name="Wilken P.M."/>
            <person name="An Z."/>
            <person name="de Beer Z.W."/>
            <person name="De Vos L."/>
            <person name="Chen L."/>
            <person name="Duong T.A."/>
            <person name="Gao Y."/>
            <person name="Hammerbacher A."/>
            <person name="Kikkert J.R."/>
            <person name="Li Y."/>
            <person name="Li H."/>
            <person name="Li K."/>
            <person name="Li Q."/>
            <person name="Liu X."/>
            <person name="Ma X."/>
            <person name="Naidoo K."/>
            <person name="Pethybridge S.J."/>
            <person name="Sun J."/>
            <person name="Steenkamp E.T."/>
            <person name="van der Nest M.A."/>
            <person name="van Wyk S."/>
            <person name="Wingfield M.J."/>
            <person name="Xiong C."/>
            <person name="Yue Q."/>
            <person name="Zhang X."/>
        </authorList>
    </citation>
    <scope>NUCLEOTIDE SEQUENCE [LARGE SCALE GENOMIC DNA]</scope>
    <source>
        <strain evidence="3 4">DSM 5745</strain>
    </source>
</reference>
<feature type="compositionally biased region" description="Acidic residues" evidence="1">
    <location>
        <begin position="289"/>
        <end position="300"/>
    </location>
</feature>
<feature type="compositionally biased region" description="Low complexity" evidence="1">
    <location>
        <begin position="1"/>
        <end position="14"/>
    </location>
</feature>
<dbReference type="GeneID" id="38117513"/>
<sequence>MSPPSSSASKFTSKAARRRARRKNTIDSYSPDDYDWDGEATRAVHTTMALLNSNRTPSPDSSEELFPSASDPYLDLELLMPKPPPVLAELEKIVQGLKDDPIEVLVEQGVRNLETLRMIGILRDAEVLLFEGQPDAAKEKVAQGMEVAMALDDEEYLGRCGVLMDCVETLRRWLQQQREREEEEEDEGKGKEVVRAGQRPGLSRRSSGISEAPVGEILGDFKQGMYEDESCWIDEDEEDSVAVRPSDKQTDQGNRHLQSPGPEEENEEDDLQRYESRSASTNSQSAFYVEEESEGDDSAWETESATSSDSNESISRTITRKRLSSALDPSTSLFYTHNHKINRKPYIIHRTPITGPSRPKTWIDSDVNAWGDEEFCREFWHPHSKTILLQEPVMDWDMAWLAKHSWSRFFPQKDKFTFRCSPSMNSMAPRVRKTDIFPRQEWEYLPDQKAWSEFQAGTSPDEQVTFSFLEWERERIQDLLDAEKGGVMAQARKEQMEKDAAESVADKATDGNRRGNPDPDARQTRLRKLFTSLDGAADYDDEYSPMALADEEVAAQEKTLSSRIAARMKTNPDEDTEALLADPELITAACQIARATRKIERFYGSMDTNEADLEIDSAEEEERVAELARNMLVNMVDDVQHEMFDEFKFREIVKDRIRLCLKVFGVVVGVPVLGWVLLVVGLYYQGL</sequence>
<dbReference type="RefSeq" id="XP_026602249.1">
    <property type="nucleotide sequence ID" value="XM_026749159.1"/>
</dbReference>
<feature type="region of interest" description="Disordered" evidence="1">
    <location>
        <begin position="492"/>
        <end position="524"/>
    </location>
</feature>
<feature type="compositionally biased region" description="Basic and acidic residues" evidence="1">
    <location>
        <begin position="492"/>
        <end position="523"/>
    </location>
</feature>
<keyword evidence="2" id="KW-0812">Transmembrane</keyword>
<keyword evidence="2" id="KW-0472">Membrane</keyword>
<organism evidence="3 4">
    <name type="scientific">Aspergillus mulundensis</name>
    <dbReference type="NCBI Taxonomy" id="1810919"/>
    <lineage>
        <taxon>Eukaryota</taxon>
        <taxon>Fungi</taxon>
        <taxon>Dikarya</taxon>
        <taxon>Ascomycota</taxon>
        <taxon>Pezizomycotina</taxon>
        <taxon>Eurotiomycetes</taxon>
        <taxon>Eurotiomycetidae</taxon>
        <taxon>Eurotiales</taxon>
        <taxon>Aspergillaceae</taxon>
        <taxon>Aspergillus</taxon>
        <taxon>Aspergillus subgen. Nidulantes</taxon>
    </lineage>
</organism>
<feature type="compositionally biased region" description="Basic and acidic residues" evidence="1">
    <location>
        <begin position="245"/>
        <end position="254"/>
    </location>
</feature>
<accession>A0A3D8RKY7</accession>
<evidence type="ECO:0000313" key="4">
    <source>
        <dbReference type="Proteomes" id="UP000256690"/>
    </source>
</evidence>
<feature type="region of interest" description="Disordered" evidence="1">
    <location>
        <begin position="179"/>
        <end position="211"/>
    </location>
</feature>
<feature type="compositionally biased region" description="Polar residues" evidence="1">
    <location>
        <begin position="301"/>
        <end position="317"/>
    </location>
</feature>
<protein>
    <submittedName>
        <fullName evidence="3">Uncharacterized protein</fullName>
    </submittedName>
</protein>
<evidence type="ECO:0000256" key="2">
    <source>
        <dbReference type="SAM" id="Phobius"/>
    </source>
</evidence>